<dbReference type="InterPro" id="IPR058002">
    <property type="entry name" value="Gp82"/>
</dbReference>
<dbReference type="Pfam" id="PF25735">
    <property type="entry name" value="Phage_L5_gp82"/>
    <property type="match status" value="1"/>
</dbReference>
<accession>A0A381Z9D4</accession>
<gene>
    <name evidence="1" type="ORF">METZ01_LOCUS138207</name>
</gene>
<sequence>MQVQVYRNLHRNCWSVRYNGRVINHTDSVDLKNAKLVVQPAGRARVLRENRKNVHAYIQGTVTLLSNDRYNNIPKQKIAYNPYKYDSFVLVDTEEPIAYANNIRLTDNGEVYMY</sequence>
<evidence type="ECO:0000313" key="1">
    <source>
        <dbReference type="EMBL" id="SVA85353.1"/>
    </source>
</evidence>
<organism evidence="1">
    <name type="scientific">marine metagenome</name>
    <dbReference type="NCBI Taxonomy" id="408172"/>
    <lineage>
        <taxon>unclassified sequences</taxon>
        <taxon>metagenomes</taxon>
        <taxon>ecological metagenomes</taxon>
    </lineage>
</organism>
<proteinExistence type="predicted"/>
<dbReference type="AlphaFoldDB" id="A0A381Z9D4"/>
<name>A0A381Z9D4_9ZZZZ</name>
<protein>
    <submittedName>
        <fullName evidence="1">Uncharacterized protein</fullName>
    </submittedName>
</protein>
<reference evidence="1" key="1">
    <citation type="submission" date="2018-05" db="EMBL/GenBank/DDBJ databases">
        <authorList>
            <person name="Lanie J.A."/>
            <person name="Ng W.-L."/>
            <person name="Kazmierczak K.M."/>
            <person name="Andrzejewski T.M."/>
            <person name="Davidsen T.M."/>
            <person name="Wayne K.J."/>
            <person name="Tettelin H."/>
            <person name="Glass J.I."/>
            <person name="Rusch D."/>
            <person name="Podicherti R."/>
            <person name="Tsui H.-C.T."/>
            <person name="Winkler M.E."/>
        </authorList>
    </citation>
    <scope>NUCLEOTIDE SEQUENCE</scope>
</reference>
<dbReference type="EMBL" id="UINC01020294">
    <property type="protein sequence ID" value="SVA85353.1"/>
    <property type="molecule type" value="Genomic_DNA"/>
</dbReference>